<sequence>MHGNECPACAGRPPNVSITNDYLYTTIDGSKAPEERLAQLGRDCLEYALNTLCEEMPEVTESLKKDLRDAGIRKIEQMEADGVFIENVTQTEKAENPENLVIETEIALAEDSLERMRNESLRWDQLVTESAEKLSQIQDEAKCRTLEDTSLSDSVRNLASQYLPPNRLNIGTFLEDIQREKIKHEVHLHSYQEIVDLMQRVYMECLVVIRRGEQRLVQTDSEQIKESESPRQLIQAMVADS</sequence>
<accession>A0AA88XM98</accession>
<reference evidence="1" key="1">
    <citation type="submission" date="2019-08" db="EMBL/GenBank/DDBJ databases">
        <title>The improved chromosome-level genome for the pearl oyster Pinctada fucata martensii using PacBio sequencing and Hi-C.</title>
        <authorList>
            <person name="Zheng Z."/>
        </authorList>
    </citation>
    <scope>NUCLEOTIDE SEQUENCE</scope>
    <source>
        <strain evidence="1">ZZ-2019</strain>
        <tissue evidence="1">Adductor muscle</tissue>
    </source>
</reference>
<gene>
    <name evidence="1" type="ORF">FSP39_013426</name>
</gene>
<dbReference type="AlphaFoldDB" id="A0AA88XM98"/>
<keyword evidence="2" id="KW-1185">Reference proteome</keyword>
<evidence type="ECO:0000313" key="1">
    <source>
        <dbReference type="EMBL" id="KAK3088012.1"/>
    </source>
</evidence>
<dbReference type="EMBL" id="VSWD01000011">
    <property type="protein sequence ID" value="KAK3088012.1"/>
    <property type="molecule type" value="Genomic_DNA"/>
</dbReference>
<name>A0AA88XM98_PINIB</name>
<organism evidence="1 2">
    <name type="scientific">Pinctada imbricata</name>
    <name type="common">Atlantic pearl-oyster</name>
    <name type="synonym">Pinctada martensii</name>
    <dbReference type="NCBI Taxonomy" id="66713"/>
    <lineage>
        <taxon>Eukaryota</taxon>
        <taxon>Metazoa</taxon>
        <taxon>Spiralia</taxon>
        <taxon>Lophotrochozoa</taxon>
        <taxon>Mollusca</taxon>
        <taxon>Bivalvia</taxon>
        <taxon>Autobranchia</taxon>
        <taxon>Pteriomorphia</taxon>
        <taxon>Pterioida</taxon>
        <taxon>Pterioidea</taxon>
        <taxon>Pteriidae</taxon>
        <taxon>Pinctada</taxon>
    </lineage>
</organism>
<evidence type="ECO:0000313" key="2">
    <source>
        <dbReference type="Proteomes" id="UP001186944"/>
    </source>
</evidence>
<dbReference type="Proteomes" id="UP001186944">
    <property type="component" value="Unassembled WGS sequence"/>
</dbReference>
<proteinExistence type="predicted"/>
<comment type="caution">
    <text evidence="1">The sequence shown here is derived from an EMBL/GenBank/DDBJ whole genome shotgun (WGS) entry which is preliminary data.</text>
</comment>
<protein>
    <submittedName>
        <fullName evidence="1">Uncharacterized protein</fullName>
    </submittedName>
</protein>